<dbReference type="InterPro" id="IPR025664">
    <property type="entry name" value="Spore_III_AC/AD"/>
</dbReference>
<keyword evidence="1" id="KW-0812">Transmembrane</keyword>
<keyword evidence="1" id="KW-1133">Transmembrane helix</keyword>
<sequence length="127" mass="13649">MPILKIVAFAFIALFIFLVFKDRRSDIAVLISLVAGVAIFIVVASQLGEIILFFKDVANKAGMDIVYVGIILKIIAIAYLSSFASEICKDAGASAIGSKVEFAGKIFILLLAIPILMSVLESILQIL</sequence>
<dbReference type="Pfam" id="PF06686">
    <property type="entry name" value="SpoIIIAC"/>
    <property type="match status" value="2"/>
</dbReference>
<gene>
    <name evidence="2" type="ORF">CLTHE_14510</name>
</gene>
<comment type="caution">
    <text evidence="2">The sequence shown here is derived from an EMBL/GenBank/DDBJ whole genome shotgun (WGS) entry which is preliminary data.</text>
</comment>
<name>A0A1V4SV34_9CLOT</name>
<protein>
    <submittedName>
        <fullName evidence="2">Stage III sporulation protein AC/AD protein family protein</fullName>
    </submittedName>
</protein>
<reference evidence="2 3" key="1">
    <citation type="submission" date="2016-02" db="EMBL/GenBank/DDBJ databases">
        <title>Genome sequence of Clostridium thermobutyricum DSM 4928.</title>
        <authorList>
            <person name="Poehlein A."/>
            <person name="Daniel R."/>
        </authorList>
    </citation>
    <scope>NUCLEOTIDE SEQUENCE [LARGE SCALE GENOMIC DNA]</scope>
    <source>
        <strain evidence="2 3">DSM 4928</strain>
    </source>
</reference>
<feature type="transmembrane region" description="Helical" evidence="1">
    <location>
        <begin position="31"/>
        <end position="53"/>
    </location>
</feature>
<dbReference type="OrthoDB" id="1682150at2"/>
<dbReference type="EMBL" id="LTAY01000037">
    <property type="protein sequence ID" value="OPX47880.1"/>
    <property type="molecule type" value="Genomic_DNA"/>
</dbReference>
<evidence type="ECO:0000313" key="2">
    <source>
        <dbReference type="EMBL" id="OPX47880.1"/>
    </source>
</evidence>
<dbReference type="InterPro" id="IPR014211">
    <property type="entry name" value="Spore_III_AD"/>
</dbReference>
<dbReference type="Proteomes" id="UP000191448">
    <property type="component" value="Unassembled WGS sequence"/>
</dbReference>
<evidence type="ECO:0000313" key="3">
    <source>
        <dbReference type="Proteomes" id="UP000191448"/>
    </source>
</evidence>
<evidence type="ECO:0000256" key="1">
    <source>
        <dbReference type="SAM" id="Phobius"/>
    </source>
</evidence>
<organism evidence="2 3">
    <name type="scientific">Clostridium thermobutyricum DSM 4928</name>
    <dbReference type="NCBI Taxonomy" id="1121339"/>
    <lineage>
        <taxon>Bacteria</taxon>
        <taxon>Bacillati</taxon>
        <taxon>Bacillota</taxon>
        <taxon>Clostridia</taxon>
        <taxon>Eubacteriales</taxon>
        <taxon>Clostridiaceae</taxon>
        <taxon>Clostridium</taxon>
    </lineage>
</organism>
<keyword evidence="1" id="KW-0472">Membrane</keyword>
<dbReference type="AlphaFoldDB" id="A0A1V4SV34"/>
<feature type="transmembrane region" description="Helical" evidence="1">
    <location>
        <begin position="65"/>
        <end position="82"/>
    </location>
</feature>
<accession>A0A1V4SV34</accession>
<proteinExistence type="predicted"/>
<dbReference type="NCBIfam" id="TIGR02849">
    <property type="entry name" value="spore_III_AD"/>
    <property type="match status" value="1"/>
</dbReference>
<dbReference type="RefSeq" id="WP_080022658.1">
    <property type="nucleotide sequence ID" value="NZ_LTAY01000037.1"/>
</dbReference>
<feature type="transmembrane region" description="Helical" evidence="1">
    <location>
        <begin position="102"/>
        <end position="124"/>
    </location>
</feature>